<evidence type="ECO:0000313" key="1">
    <source>
        <dbReference type="EMBL" id="SVB13748.1"/>
    </source>
</evidence>
<dbReference type="AlphaFoldDB" id="A0A382BIU5"/>
<gene>
    <name evidence="1" type="ORF">METZ01_LOCUS166602</name>
</gene>
<dbReference type="EMBL" id="UINC01030027">
    <property type="protein sequence ID" value="SVB13748.1"/>
    <property type="molecule type" value="Genomic_DNA"/>
</dbReference>
<sequence>MSSDLRIKKLRGSGGYVMAQVSDEQQRKGNLGGPDLFLAPIGRLDEYTIKKYSCNICDKEYDGSPKIEYEHPNEQVADNLILVERGQYLCIECGSPIAEYREFQKSDESSDIGNAKPTEVNAEIFQELNNDTQEDSESIMNEIISENNEQFENVDESLETDVESGDIDSTFSAITGKIVFDENAKQIGVAKQVGVNSKNEVVLVITDNYGNDKSVDWQKIKKIGEIVLLGNTVTERENIPAPDGLRCSNCNFDNKSDAKFCENCGSKV</sequence>
<proteinExistence type="predicted"/>
<reference evidence="1" key="1">
    <citation type="submission" date="2018-05" db="EMBL/GenBank/DDBJ databases">
        <authorList>
            <person name="Lanie J.A."/>
            <person name="Ng W.-L."/>
            <person name="Kazmierczak K.M."/>
            <person name="Andrzejewski T.M."/>
            <person name="Davidsen T.M."/>
            <person name="Wayne K.J."/>
            <person name="Tettelin H."/>
            <person name="Glass J.I."/>
            <person name="Rusch D."/>
            <person name="Podicherti R."/>
            <person name="Tsui H.-C.T."/>
            <person name="Winkler M.E."/>
        </authorList>
    </citation>
    <scope>NUCLEOTIDE SEQUENCE</scope>
</reference>
<protein>
    <recommendedName>
        <fullName evidence="2">Zinc-ribbon domain-containing protein</fullName>
    </recommendedName>
</protein>
<organism evidence="1">
    <name type="scientific">marine metagenome</name>
    <dbReference type="NCBI Taxonomy" id="408172"/>
    <lineage>
        <taxon>unclassified sequences</taxon>
        <taxon>metagenomes</taxon>
        <taxon>ecological metagenomes</taxon>
    </lineage>
</organism>
<accession>A0A382BIU5</accession>
<name>A0A382BIU5_9ZZZZ</name>
<evidence type="ECO:0008006" key="2">
    <source>
        <dbReference type="Google" id="ProtNLM"/>
    </source>
</evidence>